<feature type="transmembrane region" description="Helical" evidence="1">
    <location>
        <begin position="39"/>
        <end position="63"/>
    </location>
</feature>
<evidence type="ECO:0000313" key="2">
    <source>
        <dbReference type="EMBL" id="EFP93023.1"/>
    </source>
</evidence>
<keyword evidence="3" id="KW-1185">Reference proteome</keyword>
<dbReference type="GeneID" id="10542999"/>
<keyword evidence="1" id="KW-0812">Transmembrane</keyword>
<dbReference type="SUPFAM" id="SSF56112">
    <property type="entry name" value="Protein kinase-like (PK-like)"/>
    <property type="match status" value="1"/>
</dbReference>
<dbReference type="EMBL" id="DS178379">
    <property type="protein sequence ID" value="EFP93023.1"/>
    <property type="molecule type" value="Genomic_DNA"/>
</dbReference>
<dbReference type="STRING" id="418459.E3L8Z8"/>
<dbReference type="HOGENOM" id="CLU_2050796_0_0_1"/>
<evidence type="ECO:0000256" key="1">
    <source>
        <dbReference type="SAM" id="Phobius"/>
    </source>
</evidence>
<feature type="transmembrane region" description="Helical" evidence="1">
    <location>
        <begin position="94"/>
        <end position="111"/>
    </location>
</feature>
<reference evidence="3" key="2">
    <citation type="journal article" date="2011" name="Proc. Natl. Acad. Sci. U.S.A.">
        <title>Obligate biotrophy features unraveled by the genomic analysis of rust fungi.</title>
        <authorList>
            <person name="Duplessis S."/>
            <person name="Cuomo C.A."/>
            <person name="Lin Y.-C."/>
            <person name="Aerts A."/>
            <person name="Tisserant E."/>
            <person name="Veneault-Fourrey C."/>
            <person name="Joly D.L."/>
            <person name="Hacquard S."/>
            <person name="Amselem J."/>
            <person name="Cantarel B.L."/>
            <person name="Chiu R."/>
            <person name="Coutinho P.M."/>
            <person name="Feau N."/>
            <person name="Field M."/>
            <person name="Frey P."/>
            <person name="Gelhaye E."/>
            <person name="Goldberg J."/>
            <person name="Grabherr M.G."/>
            <person name="Kodira C.D."/>
            <person name="Kohler A."/>
            <person name="Kuees U."/>
            <person name="Lindquist E.A."/>
            <person name="Lucas S.M."/>
            <person name="Mago R."/>
            <person name="Mauceli E."/>
            <person name="Morin E."/>
            <person name="Murat C."/>
            <person name="Pangilinan J.L."/>
            <person name="Park R."/>
            <person name="Pearson M."/>
            <person name="Quesneville H."/>
            <person name="Rouhier N."/>
            <person name="Sakthikumar S."/>
            <person name="Salamov A.A."/>
            <person name="Schmutz J."/>
            <person name="Selles B."/>
            <person name="Shapiro H."/>
            <person name="Tanguay P."/>
            <person name="Tuskan G.A."/>
            <person name="Henrissat B."/>
            <person name="Van de Peer Y."/>
            <person name="Rouze P."/>
            <person name="Ellis J.G."/>
            <person name="Dodds P.N."/>
            <person name="Schein J.E."/>
            <person name="Zhong S."/>
            <person name="Hamelin R.C."/>
            <person name="Grigoriev I.V."/>
            <person name="Szabo L.J."/>
            <person name="Martin F."/>
        </authorList>
    </citation>
    <scope>NUCLEOTIDE SEQUENCE [LARGE SCALE GENOMIC DNA]</scope>
    <source>
        <strain evidence="3">CRL 75-36-700-3 / race SCCL</strain>
    </source>
</reference>
<name>E3L8Z8_PUCGT</name>
<organism evidence="2 3">
    <name type="scientific">Puccinia graminis f. sp. tritici (strain CRL 75-36-700-3 / race SCCL)</name>
    <name type="common">Black stem rust fungus</name>
    <dbReference type="NCBI Taxonomy" id="418459"/>
    <lineage>
        <taxon>Eukaryota</taxon>
        <taxon>Fungi</taxon>
        <taxon>Dikarya</taxon>
        <taxon>Basidiomycota</taxon>
        <taxon>Pucciniomycotina</taxon>
        <taxon>Pucciniomycetes</taxon>
        <taxon>Pucciniales</taxon>
        <taxon>Pucciniaceae</taxon>
        <taxon>Puccinia</taxon>
    </lineage>
</organism>
<accession>E3L8Z8</accession>
<dbReference type="InterPro" id="IPR011009">
    <property type="entry name" value="Kinase-like_dom_sf"/>
</dbReference>
<dbReference type="InParanoid" id="E3L8Z8"/>
<proteinExistence type="predicted"/>
<sequence length="120" mass="13748">MTTDEVFVFYNCEDMQKHKPHIHAPCSWESMKYCIIEGCFVACMGILVTCFIQKTVFHFVIFLDHLARFTPRVPGGTSLKKGVPANTPKMDVDIWIVGVILYALLIGKPLFQTKDINQFY</sequence>
<reference key="1">
    <citation type="submission" date="2007-01" db="EMBL/GenBank/DDBJ databases">
        <title>The Genome Sequence of Puccinia graminis f. sp. tritici Strain CRL 75-36-700-3.</title>
        <authorList>
            <consortium name="The Broad Institute Genome Sequencing Platform"/>
            <person name="Birren B."/>
            <person name="Lander E."/>
            <person name="Galagan J."/>
            <person name="Nusbaum C."/>
            <person name="Devon K."/>
            <person name="Cuomo C."/>
            <person name="Jaffe D."/>
            <person name="Butler J."/>
            <person name="Alvarez P."/>
            <person name="Gnerre S."/>
            <person name="Grabherr M."/>
            <person name="Mauceli E."/>
            <person name="Brockman W."/>
            <person name="Young S."/>
            <person name="LaButti K."/>
            <person name="Sykes S."/>
            <person name="DeCaprio D."/>
            <person name="Crawford M."/>
            <person name="Koehrsen M."/>
            <person name="Engels R."/>
            <person name="Montgomery P."/>
            <person name="Pearson M."/>
            <person name="Howarth C."/>
            <person name="Larson L."/>
            <person name="White J."/>
            <person name="Zeng Q."/>
            <person name="Kodira C."/>
            <person name="Yandava C."/>
            <person name="Alvarado L."/>
            <person name="O'Leary S."/>
            <person name="Szabo L."/>
            <person name="Dean R."/>
            <person name="Schein J."/>
        </authorList>
    </citation>
    <scope>NUCLEOTIDE SEQUENCE</scope>
    <source>
        <strain>CRL 75-36-700-3</strain>
    </source>
</reference>
<protein>
    <recommendedName>
        <fullName evidence="4">Protein kinase domain-containing protein</fullName>
    </recommendedName>
</protein>
<dbReference type="Proteomes" id="UP000008783">
    <property type="component" value="Unassembled WGS sequence"/>
</dbReference>
<keyword evidence="1" id="KW-1133">Transmembrane helix</keyword>
<evidence type="ECO:0008006" key="4">
    <source>
        <dbReference type="Google" id="ProtNLM"/>
    </source>
</evidence>
<dbReference type="RefSeq" id="XP_003337442.1">
    <property type="nucleotide sequence ID" value="XM_003337394.1"/>
</dbReference>
<dbReference type="AlphaFoldDB" id="E3L8Z8"/>
<keyword evidence="1" id="KW-0472">Membrane</keyword>
<dbReference type="KEGG" id="pgr:PGTG_18864"/>
<evidence type="ECO:0000313" key="3">
    <source>
        <dbReference type="Proteomes" id="UP000008783"/>
    </source>
</evidence>
<gene>
    <name evidence="2" type="ORF">PGTG_18864</name>
</gene>
<dbReference type="VEuPathDB" id="FungiDB:PGTG_18864"/>